<dbReference type="SUPFAM" id="SSF52096">
    <property type="entry name" value="ClpP/crotonase"/>
    <property type="match status" value="1"/>
</dbReference>
<comment type="similarity">
    <text evidence="1">Belongs to the enoyl-CoA hydratase/isomerase family.</text>
</comment>
<dbReference type="Pfam" id="PF00378">
    <property type="entry name" value="ECH_1"/>
    <property type="match status" value="1"/>
</dbReference>
<dbReference type="PANTHER" id="PTHR42964">
    <property type="entry name" value="ENOYL-COA HYDRATASE"/>
    <property type="match status" value="1"/>
</dbReference>
<evidence type="ECO:0000256" key="1">
    <source>
        <dbReference type="ARBA" id="ARBA00005254"/>
    </source>
</evidence>
<evidence type="ECO:0000313" key="3">
    <source>
        <dbReference type="Proteomes" id="UP000825381"/>
    </source>
</evidence>
<dbReference type="CDD" id="cd06558">
    <property type="entry name" value="crotonase-like"/>
    <property type="match status" value="1"/>
</dbReference>
<reference evidence="2 3" key="1">
    <citation type="submission" date="2021-07" db="EMBL/GenBank/DDBJ databases">
        <title>Flavobacterium WSW3-B6 sp.nov, isolated from seaweed.</title>
        <authorList>
            <person name="Muhammad N."/>
            <person name="Ho H."/>
            <person name="Lee Y.-J."/>
            <person name="Nguyen T."/>
            <person name="Ho J."/>
            <person name="Kim S.-G."/>
        </authorList>
    </citation>
    <scope>NUCLEOTIDE SEQUENCE [LARGE SCALE GENOMIC DNA]</scope>
    <source>
        <strain evidence="2 3">WSW3-B6</strain>
    </source>
</reference>
<accession>A0ABX8V7M4</accession>
<organism evidence="2 3">
    <name type="scientific">Flavobacterium litorale</name>
    <dbReference type="NCBI Taxonomy" id="2856519"/>
    <lineage>
        <taxon>Bacteria</taxon>
        <taxon>Pseudomonadati</taxon>
        <taxon>Bacteroidota</taxon>
        <taxon>Flavobacteriia</taxon>
        <taxon>Flavobacteriales</taxon>
        <taxon>Flavobacteriaceae</taxon>
        <taxon>Flavobacterium</taxon>
    </lineage>
</organism>
<dbReference type="RefSeq" id="WP_220641081.1">
    <property type="nucleotide sequence ID" value="NZ_CP080429.1"/>
</dbReference>
<dbReference type="Gene3D" id="3.90.226.10">
    <property type="entry name" value="2-enoyl-CoA Hydratase, Chain A, domain 1"/>
    <property type="match status" value="1"/>
</dbReference>
<dbReference type="InterPro" id="IPR001753">
    <property type="entry name" value="Enoyl-CoA_hydra/iso"/>
</dbReference>
<gene>
    <name evidence="2" type="ORF">K1I41_02355</name>
</gene>
<dbReference type="Proteomes" id="UP000825381">
    <property type="component" value="Chromosome"/>
</dbReference>
<keyword evidence="3" id="KW-1185">Reference proteome</keyword>
<dbReference type="InterPro" id="IPR051683">
    <property type="entry name" value="Enoyl-CoA_Hydratase/Isomerase"/>
</dbReference>
<proteinExistence type="inferred from homology"/>
<dbReference type="EMBL" id="CP080429">
    <property type="protein sequence ID" value="QYJ68742.1"/>
    <property type="molecule type" value="Genomic_DNA"/>
</dbReference>
<protein>
    <submittedName>
        <fullName evidence="2">Enoyl-CoA hydratase/isomerase family protein</fullName>
    </submittedName>
</protein>
<dbReference type="PANTHER" id="PTHR42964:SF1">
    <property type="entry name" value="POLYKETIDE BIOSYNTHESIS ENOYL-COA HYDRATASE PKSH-RELATED"/>
    <property type="match status" value="1"/>
</dbReference>
<name>A0ABX8V7M4_9FLAO</name>
<sequence length="256" mass="27751">MLTTNRPDGSLYTAIQNHIATVEFGHPASNSFPSVLLERLTDELTALGSNDDVHVIVLKSEGEKAFCAGASFNELLEVSNYEEGGKFFSGFANVINAMRKCPKLIVGRIHGKAVGGGVGLAAACDYAMATEYSAVKLSEFTIGIGPFVIAPAVARKMGTAALAEMTIAGDEWKNAYWAKEKGLYAKVFENTKDLDKEIDILTTKLAGYNPEALYAMKKVLWEGTENWDTLLEERAAISGKLVLSDATKKALEPYRK</sequence>
<evidence type="ECO:0000313" key="2">
    <source>
        <dbReference type="EMBL" id="QYJ68742.1"/>
    </source>
</evidence>
<dbReference type="InterPro" id="IPR029045">
    <property type="entry name" value="ClpP/crotonase-like_dom_sf"/>
</dbReference>